<dbReference type="SUPFAM" id="SSF47413">
    <property type="entry name" value="lambda repressor-like DNA-binding domains"/>
    <property type="match status" value="1"/>
</dbReference>
<keyword evidence="1" id="KW-0802">TPR repeat</keyword>
<dbReference type="PANTHER" id="PTHR12558:SF13">
    <property type="entry name" value="CELL DIVISION CYCLE PROTEIN 27 HOMOLOG"/>
    <property type="match status" value="1"/>
</dbReference>
<accession>A0A2T6B5Z9</accession>
<dbReference type="Gene3D" id="1.10.260.40">
    <property type="entry name" value="lambda repressor-like DNA-binding domains"/>
    <property type="match status" value="1"/>
</dbReference>
<dbReference type="InterPro" id="IPR001387">
    <property type="entry name" value="Cro/C1-type_HTH"/>
</dbReference>
<dbReference type="OrthoDB" id="252257at2"/>
<reference evidence="3 4" key="1">
    <citation type="submission" date="2018-04" db="EMBL/GenBank/DDBJ databases">
        <title>Genomic Encyclopedia of Archaeal and Bacterial Type Strains, Phase II (KMG-II): from individual species to whole genera.</title>
        <authorList>
            <person name="Goeker M."/>
        </authorList>
    </citation>
    <scope>NUCLEOTIDE SEQUENCE [LARGE SCALE GENOMIC DNA]</scope>
    <source>
        <strain evidence="3 4">DSM 45787</strain>
    </source>
</reference>
<dbReference type="Pfam" id="PF01381">
    <property type="entry name" value="HTH_3"/>
    <property type="match status" value="1"/>
</dbReference>
<dbReference type="PROSITE" id="PS50005">
    <property type="entry name" value="TPR"/>
    <property type="match status" value="2"/>
</dbReference>
<keyword evidence="4" id="KW-1185">Reference proteome</keyword>
<dbReference type="Proteomes" id="UP000244240">
    <property type="component" value="Unassembled WGS sequence"/>
</dbReference>
<dbReference type="SMART" id="SM00530">
    <property type="entry name" value="HTH_XRE"/>
    <property type="match status" value="1"/>
</dbReference>
<dbReference type="AlphaFoldDB" id="A0A2T6B5Z9"/>
<dbReference type="SMART" id="SM00028">
    <property type="entry name" value="TPR"/>
    <property type="match status" value="6"/>
</dbReference>
<dbReference type="CDD" id="cd00093">
    <property type="entry name" value="HTH_XRE"/>
    <property type="match status" value="1"/>
</dbReference>
<dbReference type="InterPro" id="IPR011990">
    <property type="entry name" value="TPR-like_helical_dom_sf"/>
</dbReference>
<gene>
    <name evidence="3" type="ORF">C8P63_13331</name>
</gene>
<comment type="caution">
    <text evidence="3">The sequence shown here is derived from an EMBL/GenBank/DDBJ whole genome shotgun (WGS) entry which is preliminary data.</text>
</comment>
<dbReference type="Pfam" id="PF13424">
    <property type="entry name" value="TPR_12"/>
    <property type="match status" value="1"/>
</dbReference>
<dbReference type="InterPro" id="IPR019734">
    <property type="entry name" value="TPR_rpt"/>
</dbReference>
<dbReference type="SUPFAM" id="SSF48452">
    <property type="entry name" value="TPR-like"/>
    <property type="match status" value="2"/>
</dbReference>
<evidence type="ECO:0000256" key="1">
    <source>
        <dbReference type="PROSITE-ProRule" id="PRU00339"/>
    </source>
</evidence>
<feature type="repeat" description="TPR" evidence="1">
    <location>
        <begin position="273"/>
        <end position="306"/>
    </location>
</feature>
<dbReference type="InterPro" id="IPR010982">
    <property type="entry name" value="Lambda_DNA-bd_dom_sf"/>
</dbReference>
<dbReference type="GO" id="GO:0003677">
    <property type="term" value="F:DNA binding"/>
    <property type="evidence" value="ECO:0007669"/>
    <property type="project" value="InterPro"/>
</dbReference>
<evidence type="ECO:0000313" key="3">
    <source>
        <dbReference type="EMBL" id="PTX51499.1"/>
    </source>
</evidence>
<dbReference type="PROSITE" id="PS50943">
    <property type="entry name" value="HTH_CROC1"/>
    <property type="match status" value="1"/>
</dbReference>
<organism evidence="3 4">
    <name type="scientific">Melghirimyces profundicolus</name>
    <dbReference type="NCBI Taxonomy" id="1242148"/>
    <lineage>
        <taxon>Bacteria</taxon>
        <taxon>Bacillati</taxon>
        <taxon>Bacillota</taxon>
        <taxon>Bacilli</taxon>
        <taxon>Bacillales</taxon>
        <taxon>Thermoactinomycetaceae</taxon>
        <taxon>Melghirimyces</taxon>
    </lineage>
</organism>
<sequence>MEGRKQGGIGFFEIICLLTSFAGPSAPRPPATAMERGNLTIGLGHNIRRRRKELKLTQAELADGIISVPYLSLIENEKARPKPDILNPLAKKLGLSVQDLMGVTDEDTLRKAESLIDKIRSSLVFESYDRAKTCLKELRELSARIADPGVLMKTDLIEINFFIHFFEEEAYRNQLKAFETRWDNLESNPNIWVWYLRIKGNIHFMKDQFDRALLYYKEAEKVLPQVTEELEKAYIYGNLGKTHLLLSDPSLGILYTEKSIEIMLRKDRWLEMCTLLNILGACYTHKGDYRKAILCFERVLRMSEQFTFSKVLVSRTFHELGVCHLKLNDFGQAIDYLHRSLEVVNPDQLPNWERGCVHQVLCHTYLKTRDMDRALHHVREAIQLLEGRERLRSECLIFLGQIHYHHGRYMDFTRCYREAIHSFLQLGTAEKVAHASHTLGKYYIDIGKTEEGVRFLLQAAEHYNQLVPCFDFDVELTSANPSPG</sequence>
<dbReference type="PANTHER" id="PTHR12558">
    <property type="entry name" value="CELL DIVISION CYCLE 16,23,27"/>
    <property type="match status" value="1"/>
</dbReference>
<dbReference type="EMBL" id="QBKR01000033">
    <property type="protein sequence ID" value="PTX51499.1"/>
    <property type="molecule type" value="Genomic_DNA"/>
</dbReference>
<feature type="repeat" description="TPR" evidence="1">
    <location>
        <begin position="314"/>
        <end position="347"/>
    </location>
</feature>
<name>A0A2T6B5Z9_9BACL</name>
<dbReference type="Gene3D" id="1.25.40.10">
    <property type="entry name" value="Tetratricopeptide repeat domain"/>
    <property type="match status" value="2"/>
</dbReference>
<evidence type="ECO:0000313" key="4">
    <source>
        <dbReference type="Proteomes" id="UP000244240"/>
    </source>
</evidence>
<evidence type="ECO:0000259" key="2">
    <source>
        <dbReference type="PROSITE" id="PS50943"/>
    </source>
</evidence>
<protein>
    <submittedName>
        <fullName evidence="3">Tetratricopeptide (TPR) repeat protein</fullName>
    </submittedName>
</protein>
<feature type="domain" description="HTH cro/C1-type" evidence="2">
    <location>
        <begin position="47"/>
        <end position="100"/>
    </location>
</feature>
<proteinExistence type="predicted"/>